<dbReference type="Proteomes" id="UP001151071">
    <property type="component" value="Unassembled WGS sequence"/>
</dbReference>
<feature type="transmembrane region" description="Helical" evidence="3">
    <location>
        <begin position="403"/>
        <end position="424"/>
    </location>
</feature>
<evidence type="ECO:0000313" key="5">
    <source>
        <dbReference type="Proteomes" id="UP001151071"/>
    </source>
</evidence>
<keyword evidence="3" id="KW-1133">Transmembrane helix</keyword>
<feature type="transmembrane region" description="Helical" evidence="3">
    <location>
        <begin position="278"/>
        <end position="300"/>
    </location>
</feature>
<keyword evidence="2 3" id="KW-0472">Membrane</keyword>
<dbReference type="AlphaFoldDB" id="A0A9X3TV56"/>
<feature type="transmembrane region" description="Helical" evidence="3">
    <location>
        <begin position="374"/>
        <end position="396"/>
    </location>
</feature>
<name>A0A9X3TV56_9BACL</name>
<gene>
    <name evidence="4" type="ORF">O3V59_22545</name>
</gene>
<reference evidence="4" key="1">
    <citation type="submission" date="2022-12" db="EMBL/GenBank/DDBJ databases">
        <title>Draft genome sequence of the thermophilic strain Brevibacillus thermoruber HT42, isolated from Los Humeros, Puebla, Mexico, with biotechnological potential.</title>
        <authorList>
            <person name="Lara Sanchez J."/>
            <person name="Solis Palacios R."/>
            <person name="Bustos Baena A.S."/>
            <person name="Ruz Baez A.E."/>
            <person name="Espinosa Luna G."/>
            <person name="Oliart Ros R.M."/>
        </authorList>
    </citation>
    <scope>NUCLEOTIDE SEQUENCE</scope>
    <source>
        <strain evidence="4">HT42</strain>
    </source>
</reference>
<protein>
    <submittedName>
        <fullName evidence="4">Spore germination protein</fullName>
    </submittedName>
</protein>
<organism evidence="4 5">
    <name type="scientific">Brevibacillus thermoruber</name>
    <dbReference type="NCBI Taxonomy" id="33942"/>
    <lineage>
        <taxon>Bacteria</taxon>
        <taxon>Bacillati</taxon>
        <taxon>Bacillota</taxon>
        <taxon>Bacilli</taxon>
        <taxon>Bacillales</taxon>
        <taxon>Paenibacillaceae</taxon>
        <taxon>Brevibacillus</taxon>
    </lineage>
</organism>
<dbReference type="GO" id="GO:0016020">
    <property type="term" value="C:membrane"/>
    <property type="evidence" value="ECO:0007669"/>
    <property type="project" value="InterPro"/>
</dbReference>
<sequence length="490" mass="55143">MLGSNSDFSSYQFTCFGRSISLFFMRTLIDNERLTRQVISPIQKTGLFFKSQELSLSRNREGEELITLIQESCLPSSDTQLVENWQSAIEQILYGKALLLIDGEAVGLSVGVKKENARSIDQPETEVSVIGPKESFVETLNTNIGLVRQRLRDPYLRVDSVVVGKRTKQEVAVLYLVDVANPLIVNEVRRRLSCIETDGLISQMQLQEYLEDDSFSLFPQIRPTERPDVTCSYLLEGNVVVLAEGSAHALLLPITFFQLLDTVDDYYTNWQYATLIRFVRMIALFFSITSPGLYLSLVAYNPELIPTRLLISMDAARVKVPFPILVEIFIMEVMIEILREAGVKLPKPVGQAVSIVGGLVIGEAAVNANLVSPVTVVIVALTAISSFAAPVYYLGITYRILRFFLLICSSIFGTYGLILGLFLIHGHVARLVSFGVPYLAPFSPLRLQDWTDMLIRIPMKKLRTRPTFLKTIKKRKAGFFPMVHRDRNNR</sequence>
<dbReference type="InterPro" id="IPR050768">
    <property type="entry name" value="UPF0353/GerABKA_families"/>
</dbReference>
<keyword evidence="3" id="KW-0812">Transmembrane</keyword>
<comment type="caution">
    <text evidence="4">The sequence shown here is derived from an EMBL/GenBank/DDBJ whole genome shotgun (WGS) entry which is preliminary data.</text>
</comment>
<evidence type="ECO:0000256" key="1">
    <source>
        <dbReference type="ARBA" id="ARBA00005278"/>
    </source>
</evidence>
<accession>A0A9X3TV56</accession>
<dbReference type="EMBL" id="JAPYYP010000079">
    <property type="protein sequence ID" value="MDA5111114.1"/>
    <property type="molecule type" value="Genomic_DNA"/>
</dbReference>
<dbReference type="PANTHER" id="PTHR22550">
    <property type="entry name" value="SPORE GERMINATION PROTEIN"/>
    <property type="match status" value="1"/>
</dbReference>
<comment type="similarity">
    <text evidence="1">Belongs to the GerABKA family.</text>
</comment>
<dbReference type="PANTHER" id="PTHR22550:SF5">
    <property type="entry name" value="LEUCINE ZIPPER PROTEIN 4"/>
    <property type="match status" value="1"/>
</dbReference>
<dbReference type="RefSeq" id="WP_271141129.1">
    <property type="nucleotide sequence ID" value="NZ_JAPYYP010000079.1"/>
</dbReference>
<dbReference type="PIRSF" id="PIRSF005690">
    <property type="entry name" value="GerBA"/>
    <property type="match status" value="1"/>
</dbReference>
<evidence type="ECO:0000256" key="2">
    <source>
        <dbReference type="ARBA" id="ARBA00023136"/>
    </source>
</evidence>
<dbReference type="Pfam" id="PF03323">
    <property type="entry name" value="GerA"/>
    <property type="match status" value="1"/>
</dbReference>
<dbReference type="GO" id="GO:0009847">
    <property type="term" value="P:spore germination"/>
    <property type="evidence" value="ECO:0007669"/>
    <property type="project" value="InterPro"/>
</dbReference>
<evidence type="ECO:0000256" key="3">
    <source>
        <dbReference type="SAM" id="Phobius"/>
    </source>
</evidence>
<keyword evidence="5" id="KW-1185">Reference proteome</keyword>
<dbReference type="InterPro" id="IPR004995">
    <property type="entry name" value="Spore_Ger"/>
</dbReference>
<evidence type="ECO:0000313" key="4">
    <source>
        <dbReference type="EMBL" id="MDA5111114.1"/>
    </source>
</evidence>
<proteinExistence type="inferred from homology"/>